<accession>A0ABT2N764</accession>
<keyword evidence="4" id="KW-1185">Reference proteome</keyword>
<sequence>MNRTFGQLLNRRTIRQIVIGAVACLLVACLNSIAQAQGQGINCGNSSHWVTAYNNQQVNHAHIFCGEVNREGRLVGFHARPRGQNPSTVRQFRVTQSVNNQGIYGGEWSHTSGGGSKFSTMFPDRCSAEQVINSIAYAEANRVQCPDGAPNWAWCGLNGPTDSSQQTRFCTANNSSSYRIAGASLRDGKINTGFPLR</sequence>
<dbReference type="InterPro" id="IPR029501">
    <property type="entry name" value="EndoU_bac"/>
</dbReference>
<protein>
    <submittedName>
        <fullName evidence="3">EndoU domain-containing protein</fullName>
    </submittedName>
</protein>
<gene>
    <name evidence="3" type="ORF">NG792_05870</name>
</gene>
<evidence type="ECO:0000256" key="1">
    <source>
        <dbReference type="SAM" id="SignalP"/>
    </source>
</evidence>
<evidence type="ECO:0000313" key="3">
    <source>
        <dbReference type="EMBL" id="MCT7977225.1"/>
    </source>
</evidence>
<name>A0ABT2N764_9CYAN</name>
<keyword evidence="1" id="KW-0732">Signal</keyword>
<feature type="chain" id="PRO_5046231940" evidence="1">
    <location>
        <begin position="37"/>
        <end position="197"/>
    </location>
</feature>
<dbReference type="PROSITE" id="PS51257">
    <property type="entry name" value="PROKAR_LIPOPROTEIN"/>
    <property type="match status" value="1"/>
</dbReference>
<reference evidence="3 4" key="1">
    <citation type="journal article" date="2022" name="Front. Microbiol.">
        <title>High genomic differentiation and limited gene flow indicate recent cryptic speciation within the genus Laspinema (cyanobacteria).</title>
        <authorList>
            <person name="Stanojkovic A."/>
            <person name="Skoupy S."/>
            <person name="Skaloud P."/>
            <person name="Dvorak P."/>
        </authorList>
    </citation>
    <scope>NUCLEOTIDE SEQUENCE [LARGE SCALE GENOMIC DNA]</scope>
    <source>
        <strain evidence="3 4">D3b</strain>
    </source>
</reference>
<evidence type="ECO:0000313" key="4">
    <source>
        <dbReference type="Proteomes" id="UP001525961"/>
    </source>
</evidence>
<feature type="domain" description="Bacterial EndoU nuclease" evidence="2">
    <location>
        <begin position="57"/>
        <end position="196"/>
    </location>
</feature>
<organism evidence="3 4">
    <name type="scientific">Laspinema olomoucense D3b</name>
    <dbReference type="NCBI Taxonomy" id="2953688"/>
    <lineage>
        <taxon>Bacteria</taxon>
        <taxon>Bacillati</taxon>
        <taxon>Cyanobacteriota</taxon>
        <taxon>Cyanophyceae</taxon>
        <taxon>Oscillatoriophycideae</taxon>
        <taxon>Oscillatoriales</taxon>
        <taxon>Laspinemataceae</taxon>
        <taxon>Laspinema</taxon>
        <taxon>Laspinema olomoucense</taxon>
    </lineage>
</organism>
<feature type="signal peptide" evidence="1">
    <location>
        <begin position="1"/>
        <end position="36"/>
    </location>
</feature>
<dbReference type="Proteomes" id="UP001525961">
    <property type="component" value="Unassembled WGS sequence"/>
</dbReference>
<evidence type="ECO:0000259" key="2">
    <source>
        <dbReference type="Pfam" id="PF14436"/>
    </source>
</evidence>
<comment type="caution">
    <text evidence="3">The sequence shown here is derived from an EMBL/GenBank/DDBJ whole genome shotgun (WGS) entry which is preliminary data.</text>
</comment>
<dbReference type="RefSeq" id="WP_261234835.1">
    <property type="nucleotide sequence ID" value="NZ_JAMXFA010000006.1"/>
</dbReference>
<dbReference type="EMBL" id="JAMXFA010000006">
    <property type="protein sequence ID" value="MCT7977225.1"/>
    <property type="molecule type" value="Genomic_DNA"/>
</dbReference>
<proteinExistence type="predicted"/>
<dbReference type="Pfam" id="PF14436">
    <property type="entry name" value="EndoU_bacteria"/>
    <property type="match status" value="1"/>
</dbReference>